<keyword evidence="5" id="KW-1185">Reference proteome</keyword>
<gene>
    <name evidence="4" type="ORF">RE431_14780</name>
</gene>
<dbReference type="EMBL" id="JAVJIU010000006">
    <property type="protein sequence ID" value="MDR5591906.1"/>
    <property type="molecule type" value="Genomic_DNA"/>
</dbReference>
<evidence type="ECO:0000313" key="4">
    <source>
        <dbReference type="EMBL" id="MDR5591906.1"/>
    </source>
</evidence>
<feature type="chain" id="PRO_5046824778" evidence="2">
    <location>
        <begin position="27"/>
        <end position="596"/>
    </location>
</feature>
<accession>A0ABU1EU45</accession>
<evidence type="ECO:0000259" key="3">
    <source>
        <dbReference type="Pfam" id="PF13205"/>
    </source>
</evidence>
<sequence length="596" mass="63377">MKTIIHSKTRTLLNASVLLFIFLAFAACSNDDDATMTDDGVLRLLKQNIGEDNLIDGAENIPVESPLTLIFSHSLSTDAFSSALQVNAADGNASYDLDFSNSNSTVTITPTTRLDYETDYTITIPAGTYGTEGEELKEAVNINFQTAAYVPPVIKLSAEADQVKESAETVVVTAELDKDSEDDISFSLDFAGSATLDEDYSVSQTEFTIPAGELSTTFEITTSPDSENDDNESIIITIASIENATDTNNAMVEINITEELPPLSLKGVLALTWDGADTNDGKAVHVVANADIADLSLYSLGVANNGGGSDGPEYTFPAISLSEGDNVLVARNPEALTAYFEDCGSEFAEILESNNSISQNGDDAIELFSGETIIEVYGDSDVDGTGEAWEYSGSWAYKIGREWTTGGIDCTVGGTLNSNSPCPYPICKEALEIKGVMALTWDGSGTNGGKAIHVKANKDIEDLSIYSVGIANNGGGTDGPEYTFPVMSVEEGDDILLAREPGTLAAYFGDCTDEFEYVLESNGSVSQNGDDAIELFNNEVVVETYGDADVDGTGEFWEYSGSWAYKMNGEFMVGGLDCADGSTSTQSSACPYPICE</sequence>
<feature type="signal peptide" evidence="2">
    <location>
        <begin position="1"/>
        <end position="26"/>
    </location>
</feature>
<organism evidence="4 5">
    <name type="scientific">Christiangramia sediminicola</name>
    <dbReference type="NCBI Taxonomy" id="3073267"/>
    <lineage>
        <taxon>Bacteria</taxon>
        <taxon>Pseudomonadati</taxon>
        <taxon>Bacteroidota</taxon>
        <taxon>Flavobacteriia</taxon>
        <taxon>Flavobacteriales</taxon>
        <taxon>Flavobacteriaceae</taxon>
        <taxon>Christiangramia</taxon>
    </lineage>
</organism>
<evidence type="ECO:0000256" key="2">
    <source>
        <dbReference type="SAM" id="SignalP"/>
    </source>
</evidence>
<evidence type="ECO:0000256" key="1">
    <source>
        <dbReference type="ARBA" id="ARBA00022729"/>
    </source>
</evidence>
<dbReference type="PROSITE" id="PS51257">
    <property type="entry name" value="PROKAR_LIPOPROTEIN"/>
    <property type="match status" value="1"/>
</dbReference>
<proteinExistence type="predicted"/>
<keyword evidence="1 2" id="KW-0732">Signal</keyword>
<reference evidence="5" key="1">
    <citation type="submission" date="2023-07" db="EMBL/GenBank/DDBJ databases">
        <title>Christiangramia sp. SM2212., a novel bacterium of the family Flavobacteriaceae isolated from the sea sediment.</title>
        <authorList>
            <person name="Wang J."/>
            <person name="Zhang X."/>
        </authorList>
    </citation>
    <scope>NUCLEOTIDE SEQUENCE [LARGE SCALE GENOMIC DNA]</scope>
    <source>
        <strain evidence="5">SM2212</strain>
    </source>
</reference>
<dbReference type="InterPro" id="IPR038081">
    <property type="entry name" value="CalX-like_sf"/>
</dbReference>
<feature type="domain" description="SbsA Ig-like" evidence="3">
    <location>
        <begin position="56"/>
        <end position="146"/>
    </location>
</feature>
<comment type="caution">
    <text evidence="4">The sequence shown here is derived from an EMBL/GenBank/DDBJ whole genome shotgun (WGS) entry which is preliminary data.</text>
</comment>
<name>A0ABU1EU45_9FLAO</name>
<protein>
    <submittedName>
        <fullName evidence="4">Ig-like domain-containing protein</fullName>
    </submittedName>
</protein>
<dbReference type="Gene3D" id="2.60.40.2030">
    <property type="match status" value="1"/>
</dbReference>
<dbReference type="Pfam" id="PF13205">
    <property type="entry name" value="Big_5"/>
    <property type="match status" value="1"/>
</dbReference>
<dbReference type="InterPro" id="IPR032812">
    <property type="entry name" value="SbsA_Ig"/>
</dbReference>
<dbReference type="SUPFAM" id="SSF141072">
    <property type="entry name" value="CalX-like"/>
    <property type="match status" value="1"/>
</dbReference>
<evidence type="ECO:0000313" key="5">
    <source>
        <dbReference type="Proteomes" id="UP001257234"/>
    </source>
</evidence>
<dbReference type="Proteomes" id="UP001257234">
    <property type="component" value="Unassembled WGS sequence"/>
</dbReference>
<dbReference type="RefSeq" id="WP_309562739.1">
    <property type="nucleotide sequence ID" value="NZ_JAVJIU010000006.1"/>
</dbReference>